<proteinExistence type="predicted"/>
<feature type="compositionally biased region" description="Polar residues" evidence="2">
    <location>
        <begin position="389"/>
        <end position="414"/>
    </location>
</feature>
<keyword evidence="1" id="KW-0539">Nucleus</keyword>
<dbReference type="Pfam" id="PF00505">
    <property type="entry name" value="HMG_box"/>
    <property type="match status" value="2"/>
</dbReference>
<comment type="caution">
    <text evidence="4">The sequence shown here is derived from an EMBL/GenBank/DDBJ whole genome shotgun (WGS) entry which is preliminary data.</text>
</comment>
<gene>
    <name evidence="4" type="ORF">RhiirC2_725731</name>
</gene>
<accession>A0A2N1P1K0</accession>
<dbReference type="VEuPathDB" id="FungiDB:RhiirA1_436310"/>
<dbReference type="InterPro" id="IPR009071">
    <property type="entry name" value="HMG_box_dom"/>
</dbReference>
<dbReference type="Gene3D" id="1.10.30.10">
    <property type="entry name" value="High mobility group box domain"/>
    <property type="match status" value="2"/>
</dbReference>
<dbReference type="OrthoDB" id="5550281at2759"/>
<dbReference type="SUPFAM" id="SSF47095">
    <property type="entry name" value="HMG-box"/>
    <property type="match status" value="2"/>
</dbReference>
<evidence type="ECO:0000313" key="4">
    <source>
        <dbReference type="EMBL" id="PKK80019.1"/>
    </source>
</evidence>
<feature type="compositionally biased region" description="Acidic residues" evidence="2">
    <location>
        <begin position="122"/>
        <end position="135"/>
    </location>
</feature>
<feature type="DNA-binding region" description="HMG box" evidence="1">
    <location>
        <begin position="15"/>
        <end position="83"/>
    </location>
</feature>
<dbReference type="PROSITE" id="PS50118">
    <property type="entry name" value="HMG_BOX_2"/>
    <property type="match status" value="2"/>
</dbReference>
<dbReference type="GO" id="GO:0003677">
    <property type="term" value="F:DNA binding"/>
    <property type="evidence" value="ECO:0007669"/>
    <property type="project" value="UniProtKB-UniRule"/>
</dbReference>
<protein>
    <recommendedName>
        <fullName evidence="3">HMG box domain-containing protein</fullName>
    </recommendedName>
</protein>
<dbReference type="SMART" id="SM00398">
    <property type="entry name" value="HMG"/>
    <property type="match status" value="2"/>
</dbReference>
<dbReference type="GO" id="GO:0005634">
    <property type="term" value="C:nucleus"/>
    <property type="evidence" value="ECO:0007669"/>
    <property type="project" value="UniProtKB-UniRule"/>
</dbReference>
<dbReference type="InterPro" id="IPR036910">
    <property type="entry name" value="HMG_box_dom_sf"/>
</dbReference>
<evidence type="ECO:0000313" key="5">
    <source>
        <dbReference type="Proteomes" id="UP000233469"/>
    </source>
</evidence>
<dbReference type="VEuPathDB" id="FungiDB:RhiirFUN_009228"/>
<feature type="compositionally biased region" description="Basic and acidic residues" evidence="2">
    <location>
        <begin position="98"/>
        <end position="108"/>
    </location>
</feature>
<dbReference type="Proteomes" id="UP000233469">
    <property type="component" value="Unassembled WGS sequence"/>
</dbReference>
<keyword evidence="1" id="KW-0238">DNA-binding</keyword>
<reference evidence="4 5" key="2">
    <citation type="submission" date="2017-10" db="EMBL/GenBank/DDBJ databases">
        <title>Extensive intraspecific genome diversity in a model arbuscular mycorrhizal fungus.</title>
        <authorList>
            <person name="Chen E.C.H."/>
            <person name="Morin E."/>
            <person name="Baudet D."/>
            <person name="Noel J."/>
            <person name="Ndikumana S."/>
            <person name="Charron P."/>
            <person name="St-Onge C."/>
            <person name="Giorgi J."/>
            <person name="Grigoriev I.V."/>
            <person name="Roux C."/>
            <person name="Martin F.M."/>
            <person name="Corradi N."/>
        </authorList>
    </citation>
    <scope>NUCLEOTIDE SEQUENCE [LARGE SCALE GENOMIC DNA]</scope>
    <source>
        <strain evidence="4 5">C2</strain>
    </source>
</reference>
<evidence type="ECO:0000256" key="2">
    <source>
        <dbReference type="SAM" id="MobiDB-lite"/>
    </source>
</evidence>
<name>A0A2N1P1K0_9GLOM</name>
<evidence type="ECO:0000259" key="3">
    <source>
        <dbReference type="PROSITE" id="PS50118"/>
    </source>
</evidence>
<sequence>MDLSETSALTYEETVERPVYGYLLHNDEQRLEILEKCPNISAKELSITITNSWKSFSEEKKNEYAERAKELNWKCLSEYEKNAHLEHIKELANKLKGTRRENSEINDRQHKKSRHLSYYSESDYDEQDSDEEVSEIDDRNICTQKSYKYDLYTNSPSTASNNLPKKLSSELAHHIIDNTPKMLQYYPKTDPESIKKGLFNDWNNMSPEQREKIVEQDHESYIQSNENSVSNTEYNNSSSDYDFLLNTDDSEVDESNQCYLQGLMHTYNNHKKSQYIESTHTPSYFHSEPYKQPPKKDEKSIENEELTLISSNDTPQRQSEVMFQKDLSVSEKIVLDTQLDTPSPQENILTDRLDKQHNKPLETQFFITSYSKENENLYVHENKKDNKSKSTTPLQPRNNVNIANHNEPNSYKSRSTQQFQQEIYGLKVPVPCITACEHYRKAVKFDGKNKHGSQTRQTELTKSINDRWKQMIFSEKKIWEDIAKKDRERYEKEREEYLTSQYECFLRSQEGIPLNEWL</sequence>
<feature type="region of interest" description="Disordered" evidence="2">
    <location>
        <begin position="383"/>
        <end position="414"/>
    </location>
</feature>
<feature type="domain" description="HMG box" evidence="3">
    <location>
        <begin position="437"/>
        <end position="498"/>
    </location>
</feature>
<dbReference type="AlphaFoldDB" id="A0A2N1P1K0"/>
<feature type="region of interest" description="Disordered" evidence="2">
    <location>
        <begin position="98"/>
        <end position="136"/>
    </location>
</feature>
<dbReference type="EMBL" id="LLXL01000026">
    <property type="protein sequence ID" value="PKK80019.1"/>
    <property type="molecule type" value="Genomic_DNA"/>
</dbReference>
<feature type="domain" description="HMG box" evidence="3">
    <location>
        <begin position="15"/>
        <end position="83"/>
    </location>
</feature>
<evidence type="ECO:0000256" key="1">
    <source>
        <dbReference type="PROSITE-ProRule" id="PRU00267"/>
    </source>
</evidence>
<feature type="DNA-binding region" description="HMG box" evidence="1">
    <location>
        <begin position="437"/>
        <end position="498"/>
    </location>
</feature>
<dbReference type="VEuPathDB" id="FungiDB:FUN_007547"/>
<reference evidence="4 5" key="1">
    <citation type="submission" date="2016-04" db="EMBL/GenBank/DDBJ databases">
        <title>Genome analyses suggest a sexual origin of heterokaryosis in a supposedly ancient asexual fungus.</title>
        <authorList>
            <person name="Ropars J."/>
            <person name="Sedzielewska K."/>
            <person name="Noel J."/>
            <person name="Charron P."/>
            <person name="Farinelli L."/>
            <person name="Marton T."/>
            <person name="Kruger M."/>
            <person name="Pelin A."/>
            <person name="Brachmann A."/>
            <person name="Corradi N."/>
        </authorList>
    </citation>
    <scope>NUCLEOTIDE SEQUENCE [LARGE SCALE GENOMIC DNA]</scope>
    <source>
        <strain evidence="4 5">C2</strain>
    </source>
</reference>
<organism evidence="4 5">
    <name type="scientific">Rhizophagus irregularis</name>
    <dbReference type="NCBI Taxonomy" id="588596"/>
    <lineage>
        <taxon>Eukaryota</taxon>
        <taxon>Fungi</taxon>
        <taxon>Fungi incertae sedis</taxon>
        <taxon>Mucoromycota</taxon>
        <taxon>Glomeromycotina</taxon>
        <taxon>Glomeromycetes</taxon>
        <taxon>Glomerales</taxon>
        <taxon>Glomeraceae</taxon>
        <taxon>Rhizophagus</taxon>
    </lineage>
</organism>